<gene>
    <name evidence="2" type="ORF">AVDCRST_MAG16-1899</name>
</gene>
<organism evidence="2">
    <name type="scientific">uncultured Frankineae bacterium</name>
    <dbReference type="NCBI Taxonomy" id="437475"/>
    <lineage>
        <taxon>Bacteria</taxon>
        <taxon>Bacillati</taxon>
        <taxon>Actinomycetota</taxon>
        <taxon>Actinomycetes</taxon>
        <taxon>Frankiales</taxon>
        <taxon>environmental samples</taxon>
    </lineage>
</organism>
<protein>
    <submittedName>
        <fullName evidence="2">Uncharacterized protein</fullName>
    </submittedName>
</protein>
<feature type="region of interest" description="Disordered" evidence="1">
    <location>
        <begin position="1"/>
        <end position="35"/>
    </location>
</feature>
<dbReference type="EMBL" id="CADCUE010000173">
    <property type="protein sequence ID" value="CAA9343281.1"/>
    <property type="molecule type" value="Genomic_DNA"/>
</dbReference>
<feature type="compositionally biased region" description="Basic residues" evidence="1">
    <location>
        <begin position="1"/>
        <end position="24"/>
    </location>
</feature>
<sequence length="35" mass="4080">DCATGRHRRRLLPSGRHLRRRGRAVVRTDRPTRGS</sequence>
<reference evidence="2" key="1">
    <citation type="submission" date="2020-02" db="EMBL/GenBank/DDBJ databases">
        <authorList>
            <person name="Meier V. D."/>
        </authorList>
    </citation>
    <scope>NUCLEOTIDE SEQUENCE</scope>
    <source>
        <strain evidence="2">AVDCRST_MAG16</strain>
    </source>
</reference>
<proteinExistence type="predicted"/>
<feature type="non-terminal residue" evidence="2">
    <location>
        <position position="35"/>
    </location>
</feature>
<name>A0A6J4LWK2_9ACTN</name>
<feature type="compositionally biased region" description="Basic and acidic residues" evidence="1">
    <location>
        <begin position="26"/>
        <end position="35"/>
    </location>
</feature>
<evidence type="ECO:0000256" key="1">
    <source>
        <dbReference type="SAM" id="MobiDB-lite"/>
    </source>
</evidence>
<evidence type="ECO:0000313" key="2">
    <source>
        <dbReference type="EMBL" id="CAA9343281.1"/>
    </source>
</evidence>
<feature type="non-terminal residue" evidence="2">
    <location>
        <position position="1"/>
    </location>
</feature>
<accession>A0A6J4LWK2</accession>
<dbReference type="AlphaFoldDB" id="A0A6J4LWK2"/>